<feature type="transmembrane region" description="Helical" evidence="1">
    <location>
        <begin position="91"/>
        <end position="115"/>
    </location>
</feature>
<keyword evidence="1" id="KW-0812">Transmembrane</keyword>
<dbReference type="Proteomes" id="UP000075683">
    <property type="component" value="Unassembled WGS sequence"/>
</dbReference>
<comment type="caution">
    <text evidence="2">The sequence shown here is derived from an EMBL/GenBank/DDBJ whole genome shotgun (WGS) entry which is preliminary data.</text>
</comment>
<gene>
    <name evidence="2" type="ORF">B4135_1737</name>
</gene>
<dbReference type="EMBL" id="LQYT01000024">
    <property type="protein sequence ID" value="KYD21013.1"/>
    <property type="molecule type" value="Genomic_DNA"/>
</dbReference>
<accession>A0A150M8W8</accession>
<feature type="transmembrane region" description="Helical" evidence="1">
    <location>
        <begin position="121"/>
        <end position="148"/>
    </location>
</feature>
<organism evidence="2 3">
    <name type="scientific">Caldibacillus debilis</name>
    <dbReference type="NCBI Taxonomy" id="301148"/>
    <lineage>
        <taxon>Bacteria</taxon>
        <taxon>Bacillati</taxon>
        <taxon>Bacillota</taxon>
        <taxon>Bacilli</taxon>
        <taxon>Bacillales</taxon>
        <taxon>Bacillaceae</taxon>
        <taxon>Caldibacillus</taxon>
    </lineage>
</organism>
<proteinExistence type="predicted"/>
<protein>
    <submittedName>
        <fullName evidence="2">Uncharacterized protein</fullName>
    </submittedName>
</protein>
<dbReference type="OrthoDB" id="2972085at2"/>
<dbReference type="STRING" id="301148.B4135_1737"/>
<keyword evidence="1" id="KW-0472">Membrane</keyword>
<dbReference type="RefSeq" id="WP_061568380.1">
    <property type="nucleotide sequence ID" value="NZ_LQYT01000024.1"/>
</dbReference>
<feature type="transmembrane region" description="Helical" evidence="1">
    <location>
        <begin position="155"/>
        <end position="175"/>
    </location>
</feature>
<keyword evidence="1" id="KW-1133">Transmembrane helix</keyword>
<evidence type="ECO:0000313" key="3">
    <source>
        <dbReference type="Proteomes" id="UP000075683"/>
    </source>
</evidence>
<feature type="transmembrane region" description="Helical" evidence="1">
    <location>
        <begin position="195"/>
        <end position="213"/>
    </location>
</feature>
<dbReference type="AlphaFoldDB" id="A0A150M8W8"/>
<feature type="transmembrane region" description="Helical" evidence="1">
    <location>
        <begin position="51"/>
        <end position="71"/>
    </location>
</feature>
<name>A0A150M8W8_9BACI</name>
<feature type="transmembrane region" description="Helical" evidence="1">
    <location>
        <begin position="21"/>
        <end position="39"/>
    </location>
</feature>
<sequence>MTKKLENLYFLFKIDFKQAGSVFFFPAIMWLVSVLQLIMQNPQNESDRLNSIILFQGIYLPFAGWGLMYRLKEIYEDGASETLFPYYRSNLIIDISRYLSIHFIGTMIWCLFFSMKYSFAIIWPIHMIHFFLITLLFMFLGTALILIIKNIEFSLTVLFVYVVIELATLGEYMPWPHVFIFRPAIMEDIQLIYKLISICIYIAILSFTTLFLIKKSPDHSIK</sequence>
<evidence type="ECO:0000256" key="1">
    <source>
        <dbReference type="SAM" id="Phobius"/>
    </source>
</evidence>
<reference evidence="2 3" key="1">
    <citation type="submission" date="2016-01" db="EMBL/GenBank/DDBJ databases">
        <title>Draft Genome Sequences of Seven Thermophilic Sporeformers Isolated from Foods.</title>
        <authorList>
            <person name="Berendsen E.M."/>
            <person name="Wells-Bennik M.H."/>
            <person name="Krawcyk A.O."/>
            <person name="De Jong A."/>
            <person name="Holsappel S."/>
            <person name="Eijlander R.T."/>
            <person name="Kuipers O.P."/>
        </authorList>
    </citation>
    <scope>NUCLEOTIDE SEQUENCE [LARGE SCALE GENOMIC DNA]</scope>
    <source>
        <strain evidence="2 3">B4135</strain>
    </source>
</reference>
<evidence type="ECO:0000313" key="2">
    <source>
        <dbReference type="EMBL" id="KYD21013.1"/>
    </source>
</evidence>